<dbReference type="InterPro" id="IPR005516">
    <property type="entry name" value="Remorin_C"/>
</dbReference>
<gene>
    <name evidence="4" type="ORF">KSP40_PGU010680</name>
</gene>
<comment type="similarity">
    <text evidence="1">Belongs to the remorin family.</text>
</comment>
<name>A0ABR2MVY5_9ASPA</name>
<feature type="region of interest" description="Disordered" evidence="2">
    <location>
        <begin position="112"/>
        <end position="152"/>
    </location>
</feature>
<comment type="caution">
    <text evidence="4">The sequence shown here is derived from an EMBL/GenBank/DDBJ whole genome shotgun (WGS) entry which is preliminary data.</text>
</comment>
<evidence type="ECO:0000259" key="3">
    <source>
        <dbReference type="Pfam" id="PF03763"/>
    </source>
</evidence>
<protein>
    <recommendedName>
        <fullName evidence="3">Remorin C-terminal domain-containing protein</fullName>
    </recommendedName>
</protein>
<proteinExistence type="inferred from homology"/>
<feature type="domain" description="Remorin C-terminal" evidence="3">
    <location>
        <begin position="163"/>
        <end position="210"/>
    </location>
</feature>
<sequence>MENANDGEYETAIAATAYAITKMEGEEDSLKQQKKVEGLTRMKSKLEEKTASLNWSFKWLSGTEAKETEQQEGNSILHKSVEIEKAAKENYKSKYTNDGEETDESLTLRKLPNLVKNNPNEKGAKRLQSGNESADGTKASSNRKPTGFSSDYKNLEKYPYDGKVEKEADMWEKTKMDNAKNRYEKMMSLISEWQIEKKTKARRRMERKQKPIPAPGSHLIALLSPPYLHCRSSNLWIYNPTPTATHSLFL</sequence>
<dbReference type="Pfam" id="PF03763">
    <property type="entry name" value="Remorin_C"/>
    <property type="match status" value="1"/>
</dbReference>
<feature type="compositionally biased region" description="Polar residues" evidence="2">
    <location>
        <begin position="128"/>
        <end position="152"/>
    </location>
</feature>
<accession>A0ABR2MVY5</accession>
<keyword evidence="5" id="KW-1185">Reference proteome</keyword>
<dbReference type="EMBL" id="JBBWWR010000004">
    <property type="protein sequence ID" value="KAK8968339.1"/>
    <property type="molecule type" value="Genomic_DNA"/>
</dbReference>
<evidence type="ECO:0000313" key="5">
    <source>
        <dbReference type="Proteomes" id="UP001412067"/>
    </source>
</evidence>
<evidence type="ECO:0000256" key="1">
    <source>
        <dbReference type="ARBA" id="ARBA00005711"/>
    </source>
</evidence>
<evidence type="ECO:0000256" key="2">
    <source>
        <dbReference type="SAM" id="MobiDB-lite"/>
    </source>
</evidence>
<organism evidence="4 5">
    <name type="scientific">Platanthera guangdongensis</name>
    <dbReference type="NCBI Taxonomy" id="2320717"/>
    <lineage>
        <taxon>Eukaryota</taxon>
        <taxon>Viridiplantae</taxon>
        <taxon>Streptophyta</taxon>
        <taxon>Embryophyta</taxon>
        <taxon>Tracheophyta</taxon>
        <taxon>Spermatophyta</taxon>
        <taxon>Magnoliopsida</taxon>
        <taxon>Liliopsida</taxon>
        <taxon>Asparagales</taxon>
        <taxon>Orchidaceae</taxon>
        <taxon>Orchidoideae</taxon>
        <taxon>Orchideae</taxon>
        <taxon>Orchidinae</taxon>
        <taxon>Platanthera</taxon>
    </lineage>
</organism>
<dbReference type="Proteomes" id="UP001412067">
    <property type="component" value="Unassembled WGS sequence"/>
</dbReference>
<reference evidence="4 5" key="1">
    <citation type="journal article" date="2022" name="Nat. Plants">
        <title>Genomes of leafy and leafless Platanthera orchids illuminate the evolution of mycoheterotrophy.</title>
        <authorList>
            <person name="Li M.H."/>
            <person name="Liu K.W."/>
            <person name="Li Z."/>
            <person name="Lu H.C."/>
            <person name="Ye Q.L."/>
            <person name="Zhang D."/>
            <person name="Wang J.Y."/>
            <person name="Li Y.F."/>
            <person name="Zhong Z.M."/>
            <person name="Liu X."/>
            <person name="Yu X."/>
            <person name="Liu D.K."/>
            <person name="Tu X.D."/>
            <person name="Liu B."/>
            <person name="Hao Y."/>
            <person name="Liao X.Y."/>
            <person name="Jiang Y.T."/>
            <person name="Sun W.H."/>
            <person name="Chen J."/>
            <person name="Chen Y.Q."/>
            <person name="Ai Y."/>
            <person name="Zhai J.W."/>
            <person name="Wu S.S."/>
            <person name="Zhou Z."/>
            <person name="Hsiao Y.Y."/>
            <person name="Wu W.L."/>
            <person name="Chen Y.Y."/>
            <person name="Lin Y.F."/>
            <person name="Hsu J.L."/>
            <person name="Li C.Y."/>
            <person name="Wang Z.W."/>
            <person name="Zhao X."/>
            <person name="Zhong W.Y."/>
            <person name="Ma X.K."/>
            <person name="Ma L."/>
            <person name="Huang J."/>
            <person name="Chen G.Z."/>
            <person name="Huang M.Z."/>
            <person name="Huang L."/>
            <person name="Peng D.H."/>
            <person name="Luo Y.B."/>
            <person name="Zou S.Q."/>
            <person name="Chen S.P."/>
            <person name="Lan S."/>
            <person name="Tsai W.C."/>
            <person name="Van de Peer Y."/>
            <person name="Liu Z.J."/>
        </authorList>
    </citation>
    <scope>NUCLEOTIDE SEQUENCE [LARGE SCALE GENOMIC DNA]</scope>
    <source>
        <strain evidence="4">Lor288</strain>
    </source>
</reference>
<evidence type="ECO:0000313" key="4">
    <source>
        <dbReference type="EMBL" id="KAK8968339.1"/>
    </source>
</evidence>